<dbReference type="EMBL" id="JBHSMD010000005">
    <property type="protein sequence ID" value="MFC5494636.1"/>
    <property type="molecule type" value="Genomic_DNA"/>
</dbReference>
<keyword evidence="2" id="KW-1133">Transmembrane helix</keyword>
<keyword evidence="2" id="KW-0472">Membrane</keyword>
<proteinExistence type="predicted"/>
<evidence type="ECO:0000313" key="4">
    <source>
        <dbReference type="Proteomes" id="UP001595956"/>
    </source>
</evidence>
<dbReference type="RefSeq" id="WP_379188038.1">
    <property type="nucleotide sequence ID" value="NZ_JBHSMD010000005.1"/>
</dbReference>
<organism evidence="3 4">
    <name type="scientific">Nocardioides caricicola</name>
    <dbReference type="NCBI Taxonomy" id="634770"/>
    <lineage>
        <taxon>Bacteria</taxon>
        <taxon>Bacillati</taxon>
        <taxon>Actinomycetota</taxon>
        <taxon>Actinomycetes</taxon>
        <taxon>Propionibacteriales</taxon>
        <taxon>Nocardioidaceae</taxon>
        <taxon>Nocardioides</taxon>
    </lineage>
</organism>
<keyword evidence="4" id="KW-1185">Reference proteome</keyword>
<dbReference type="Proteomes" id="UP001595956">
    <property type="component" value="Unassembled WGS sequence"/>
</dbReference>
<feature type="region of interest" description="Disordered" evidence="1">
    <location>
        <begin position="74"/>
        <end position="99"/>
    </location>
</feature>
<accession>A0ABW0N3P5</accession>
<evidence type="ECO:0000256" key="2">
    <source>
        <dbReference type="SAM" id="Phobius"/>
    </source>
</evidence>
<comment type="caution">
    <text evidence="3">The sequence shown here is derived from an EMBL/GenBank/DDBJ whole genome shotgun (WGS) entry which is preliminary data.</text>
</comment>
<feature type="transmembrane region" description="Helical" evidence="2">
    <location>
        <begin position="103"/>
        <end position="124"/>
    </location>
</feature>
<keyword evidence="2" id="KW-0812">Transmembrane</keyword>
<protein>
    <submittedName>
        <fullName evidence="3">Uncharacterized protein</fullName>
    </submittedName>
</protein>
<evidence type="ECO:0000256" key="1">
    <source>
        <dbReference type="SAM" id="MobiDB-lite"/>
    </source>
</evidence>
<evidence type="ECO:0000313" key="3">
    <source>
        <dbReference type="EMBL" id="MFC5494636.1"/>
    </source>
</evidence>
<name>A0ABW0N3P5_9ACTN</name>
<reference evidence="4" key="1">
    <citation type="journal article" date="2019" name="Int. J. Syst. Evol. Microbiol.">
        <title>The Global Catalogue of Microorganisms (GCM) 10K type strain sequencing project: providing services to taxonomists for standard genome sequencing and annotation.</title>
        <authorList>
            <consortium name="The Broad Institute Genomics Platform"/>
            <consortium name="The Broad Institute Genome Sequencing Center for Infectious Disease"/>
            <person name="Wu L."/>
            <person name="Ma J."/>
        </authorList>
    </citation>
    <scope>NUCLEOTIDE SEQUENCE [LARGE SCALE GENOMIC DNA]</scope>
    <source>
        <strain evidence="4">KACC 13778</strain>
    </source>
</reference>
<sequence>MGDPVRARGAGRSLMSTAGRWLVLLVALGGLLAMHGLSAHGVGGPPIDVAQRSPMSTMDTPAFAHAATHAADAGASASGSRAARTTSTPPDGHGGHHRSDDDALVAAMCLAVLATLLLLGVAAWRVGVWARIRQALVDSVASAGATAFWARARSPAPPDLRLLSIQRC</sequence>
<feature type="compositionally biased region" description="Low complexity" evidence="1">
    <location>
        <begin position="74"/>
        <end position="89"/>
    </location>
</feature>
<gene>
    <name evidence="3" type="ORF">ACFPKY_16085</name>
</gene>